<proteinExistence type="predicted"/>
<accession>A0A8S1KT45</accession>
<dbReference type="AlphaFoldDB" id="A0A8S1KT45"/>
<organism evidence="1 2">
    <name type="scientific">Paramecium primaurelia</name>
    <dbReference type="NCBI Taxonomy" id="5886"/>
    <lineage>
        <taxon>Eukaryota</taxon>
        <taxon>Sar</taxon>
        <taxon>Alveolata</taxon>
        <taxon>Ciliophora</taxon>
        <taxon>Intramacronucleata</taxon>
        <taxon>Oligohymenophorea</taxon>
        <taxon>Peniculida</taxon>
        <taxon>Parameciidae</taxon>
        <taxon>Paramecium</taxon>
    </lineage>
</organism>
<dbReference type="PANTHER" id="PTHR33706">
    <property type="entry name" value="MORN VARIANT REPEAT PROTEIN"/>
    <property type="match status" value="1"/>
</dbReference>
<sequence length="278" mass="33124">MEYEAQDALIFLESIQEKGIQEIEIDKWNQLQEKLVKSKIQIKITQHNYILYTQDGVILKSELILDNSKKLEIVTNIDQIKYFQWTGEYGQNNRKHGKWIVTWNMEVLKDVGGYYDNGLKQGLWKEPIKNFWSKAQIYERGLYYNNQRFGTWNFIQDNKRIGGGQYNNQGKKNGKWIELNDRYYNLSQITYKGEYKNDNKVGEWKCYLNYEKYQLIGGGIYHQVQEGSIKTGRWIELSDGFSFGSQITLQGHYNNGKKVGRWNYYWNDNNITKLMQNY</sequence>
<keyword evidence="2" id="KW-1185">Reference proteome</keyword>
<evidence type="ECO:0000313" key="1">
    <source>
        <dbReference type="EMBL" id="CAD8058067.1"/>
    </source>
</evidence>
<comment type="caution">
    <text evidence="1">The sequence shown here is derived from an EMBL/GenBank/DDBJ whole genome shotgun (WGS) entry which is preliminary data.</text>
</comment>
<dbReference type="EMBL" id="CAJJDM010000026">
    <property type="protein sequence ID" value="CAD8058067.1"/>
    <property type="molecule type" value="Genomic_DNA"/>
</dbReference>
<evidence type="ECO:0008006" key="3">
    <source>
        <dbReference type="Google" id="ProtNLM"/>
    </source>
</evidence>
<name>A0A8S1KT45_PARPR</name>
<protein>
    <recommendedName>
        <fullName evidence="3">MORN repeat protein</fullName>
    </recommendedName>
</protein>
<dbReference type="PANTHER" id="PTHR33706:SF1">
    <property type="entry name" value="TPR REPEAT PROTEIN"/>
    <property type="match status" value="1"/>
</dbReference>
<gene>
    <name evidence="1" type="ORF">PPRIM_AZ9-3.1.T0270027</name>
</gene>
<evidence type="ECO:0000313" key="2">
    <source>
        <dbReference type="Proteomes" id="UP000688137"/>
    </source>
</evidence>
<reference evidence="1" key="1">
    <citation type="submission" date="2021-01" db="EMBL/GenBank/DDBJ databases">
        <authorList>
            <consortium name="Genoscope - CEA"/>
            <person name="William W."/>
        </authorList>
    </citation>
    <scope>NUCLEOTIDE SEQUENCE</scope>
</reference>
<dbReference type="Proteomes" id="UP000688137">
    <property type="component" value="Unassembled WGS sequence"/>
</dbReference>